<evidence type="ECO:0000256" key="5">
    <source>
        <dbReference type="SAM" id="SignalP"/>
    </source>
</evidence>
<dbReference type="eggNOG" id="KOG4237">
    <property type="taxonomic scope" value="Eukaryota"/>
</dbReference>
<name>C3ZFF4_BRAFL</name>
<evidence type="ECO:0000256" key="4">
    <source>
        <dbReference type="SAM" id="Phobius"/>
    </source>
</evidence>
<dbReference type="Pfam" id="PF13855">
    <property type="entry name" value="LRR_8"/>
    <property type="match status" value="1"/>
</dbReference>
<dbReference type="InterPro" id="IPR003591">
    <property type="entry name" value="Leu-rich_rpt_typical-subtyp"/>
</dbReference>
<dbReference type="Gene3D" id="3.80.10.10">
    <property type="entry name" value="Ribonuclease Inhibitor"/>
    <property type="match status" value="1"/>
</dbReference>
<evidence type="ECO:0000256" key="2">
    <source>
        <dbReference type="ARBA" id="ARBA00022737"/>
    </source>
</evidence>
<dbReference type="InParanoid" id="C3ZFF4"/>
<evidence type="ECO:0008006" key="7">
    <source>
        <dbReference type="Google" id="ProtNLM"/>
    </source>
</evidence>
<feature type="compositionally biased region" description="Basic and acidic residues" evidence="3">
    <location>
        <begin position="793"/>
        <end position="805"/>
    </location>
</feature>
<dbReference type="PANTHER" id="PTHR24366:SF96">
    <property type="entry name" value="LEUCINE RICH REPEAT CONTAINING 53"/>
    <property type="match status" value="1"/>
</dbReference>
<dbReference type="AlphaFoldDB" id="C3ZFF4"/>
<reference evidence="6" key="1">
    <citation type="journal article" date="2008" name="Nature">
        <title>The amphioxus genome and the evolution of the chordate karyotype.</title>
        <authorList>
            <consortium name="US DOE Joint Genome Institute (JGI-PGF)"/>
            <person name="Putnam N.H."/>
            <person name="Butts T."/>
            <person name="Ferrier D.E.K."/>
            <person name="Furlong R.F."/>
            <person name="Hellsten U."/>
            <person name="Kawashima T."/>
            <person name="Robinson-Rechavi M."/>
            <person name="Shoguchi E."/>
            <person name="Terry A."/>
            <person name="Yu J.-K."/>
            <person name="Benito-Gutierrez E.L."/>
            <person name="Dubchak I."/>
            <person name="Garcia-Fernandez J."/>
            <person name="Gibson-Brown J.J."/>
            <person name="Grigoriev I.V."/>
            <person name="Horton A.C."/>
            <person name="de Jong P.J."/>
            <person name="Jurka J."/>
            <person name="Kapitonov V.V."/>
            <person name="Kohara Y."/>
            <person name="Kuroki Y."/>
            <person name="Lindquist E."/>
            <person name="Lucas S."/>
            <person name="Osoegawa K."/>
            <person name="Pennacchio L.A."/>
            <person name="Salamov A.A."/>
            <person name="Satou Y."/>
            <person name="Sauka-Spengler T."/>
            <person name="Schmutz J."/>
            <person name="Shin-I T."/>
            <person name="Toyoda A."/>
            <person name="Bronner-Fraser M."/>
            <person name="Fujiyama A."/>
            <person name="Holland L.Z."/>
            <person name="Holland P.W.H."/>
            <person name="Satoh N."/>
            <person name="Rokhsar D.S."/>
        </authorList>
    </citation>
    <scope>NUCLEOTIDE SEQUENCE [LARGE SCALE GENOMIC DNA]</scope>
    <source>
        <strain evidence="6">S238N-H82</strain>
        <tissue evidence="6">Testes</tissue>
    </source>
</reference>
<evidence type="ECO:0000256" key="1">
    <source>
        <dbReference type="ARBA" id="ARBA00022614"/>
    </source>
</evidence>
<dbReference type="EMBL" id="GG666613">
    <property type="protein sequence ID" value="EEN48708.1"/>
    <property type="molecule type" value="Genomic_DNA"/>
</dbReference>
<protein>
    <recommendedName>
        <fullName evidence="7">LRRCT domain-containing protein</fullName>
    </recommendedName>
</protein>
<keyword evidence="5" id="KW-0732">Signal</keyword>
<keyword evidence="2" id="KW-0677">Repeat</keyword>
<keyword evidence="4" id="KW-1133">Transmembrane helix</keyword>
<sequence>MEFVNFFVMLTLLTTAVGKTVDFTGRDLQHVPIDSITADAFTVKLSGNKISHLGSFNTTPHIWYLFIDNNRVNNLSPKTFQGMRELHVLNLNRNYIVSLRDFVFSDLAALCDLLLSNNLISAISERAFHGLVSLQFLGLAGNRLSVFPAQAIGLIPSKQLLLVSLMVNNISQIPGDIKSAHPSASYQLQGNPLRCPDQQVVRDDVMMVPNSWPPIQPYVIDTGPEHNSSFVTQVFFIKSRHKYFGVHPITYYVTEHRYIALPLLVSPDPRADHYTWFTPKGSRVVRRLEIESFTAEDSGRYIGEIVSGTKIYRCDLLLCLDRRPKKEQKQSTTIPPSDKVSPRGIENETDICEGSTNKSCCSYWLIFEPSFYQKFCVAASSQEKLTVSFIITIITVVAIVVILFPTALFCWRKRGASRENNRPATGGALNMGPQQAMGVCSPRHMLPEVTEDSTERESDPNTSPLRRLRSRESRWLGMNMGTTASNLHCVSEAPPVDTAGTTEAQVHHYDNVDASDADEEGQHHFVPASPPPLPVREENAARTVGEEASEQPVLQVENAETGEEAVPYGVAAGNLLYQRDSDFNRGTFMTRDHASSTSTAAANPCDIEANGMEESLYTTAEANALYQRETVTTELYGLQTDYANMARSISTTTSHHSEGDFSILYGSGSATVETFSLTGGERWSGQETPECSAVDSRIKRVVIRLSAVQAGESGAAAGQGAPSPACFPQGARSSLCTSLHALMKRGLASVASAASPSKPRLSPGISPHPFAEPVIQLKGKSEAKPADFLPPRLSERSERSTDGIF</sequence>
<dbReference type="InterPro" id="IPR001611">
    <property type="entry name" value="Leu-rich_rpt"/>
</dbReference>
<organism>
    <name type="scientific">Branchiostoma floridae</name>
    <name type="common">Florida lancelet</name>
    <name type="synonym">Amphioxus</name>
    <dbReference type="NCBI Taxonomy" id="7739"/>
    <lineage>
        <taxon>Eukaryota</taxon>
        <taxon>Metazoa</taxon>
        <taxon>Chordata</taxon>
        <taxon>Cephalochordata</taxon>
        <taxon>Leptocardii</taxon>
        <taxon>Amphioxiformes</taxon>
        <taxon>Branchiostomatidae</taxon>
        <taxon>Branchiostoma</taxon>
    </lineage>
</organism>
<evidence type="ECO:0000256" key="3">
    <source>
        <dbReference type="SAM" id="MobiDB-lite"/>
    </source>
</evidence>
<evidence type="ECO:0000313" key="6">
    <source>
        <dbReference type="EMBL" id="EEN48708.1"/>
    </source>
</evidence>
<feature type="transmembrane region" description="Helical" evidence="4">
    <location>
        <begin position="385"/>
        <end position="411"/>
    </location>
</feature>
<feature type="region of interest" description="Disordered" evidence="3">
    <location>
        <begin position="448"/>
        <end position="471"/>
    </location>
</feature>
<gene>
    <name evidence="6" type="ORF">BRAFLDRAFT_67136</name>
</gene>
<dbReference type="PANTHER" id="PTHR24366">
    <property type="entry name" value="IG(IMMUNOGLOBULIN) AND LRR(LEUCINE RICH REPEAT) DOMAINS"/>
    <property type="match status" value="1"/>
</dbReference>
<accession>C3ZFF4</accession>
<feature type="chain" id="PRO_5002934724" description="LRRCT domain-containing protein" evidence="5">
    <location>
        <begin position="19"/>
        <end position="805"/>
    </location>
</feature>
<keyword evidence="1" id="KW-0433">Leucine-rich repeat</keyword>
<dbReference type="InterPro" id="IPR032675">
    <property type="entry name" value="LRR_dom_sf"/>
</dbReference>
<keyword evidence="4" id="KW-0472">Membrane</keyword>
<dbReference type="SUPFAM" id="SSF52058">
    <property type="entry name" value="L domain-like"/>
    <property type="match status" value="1"/>
</dbReference>
<feature type="region of interest" description="Disordered" evidence="3">
    <location>
        <begin position="754"/>
        <end position="805"/>
    </location>
</feature>
<dbReference type="SMART" id="SM00369">
    <property type="entry name" value="LRR_TYP"/>
    <property type="match status" value="4"/>
</dbReference>
<keyword evidence="4" id="KW-0812">Transmembrane</keyword>
<feature type="signal peptide" evidence="5">
    <location>
        <begin position="1"/>
        <end position="18"/>
    </location>
</feature>
<proteinExistence type="predicted"/>